<dbReference type="InterPro" id="IPR036280">
    <property type="entry name" value="Multihaem_cyt_sf"/>
</dbReference>
<reference evidence="3 4" key="1">
    <citation type="submission" date="2019-07" db="EMBL/GenBank/DDBJ databases">
        <title>Insights of Desulfuromonas acetexigens electromicrobiology.</title>
        <authorList>
            <person name="Katuri K."/>
            <person name="Sapireddy V."/>
            <person name="Shaw D.R."/>
            <person name="Saikaly P."/>
        </authorList>
    </citation>
    <scope>NUCLEOTIDE SEQUENCE [LARGE SCALE GENOMIC DNA]</scope>
    <source>
        <strain evidence="3 4">2873</strain>
    </source>
</reference>
<dbReference type="Gene3D" id="1.10.1130.10">
    <property type="entry name" value="Flavocytochrome C3, Chain A"/>
    <property type="match status" value="2"/>
</dbReference>
<evidence type="ECO:0000256" key="1">
    <source>
        <dbReference type="ARBA" id="ARBA00022729"/>
    </source>
</evidence>
<dbReference type="RefSeq" id="WP_140396673.1">
    <property type="nucleotide sequence ID" value="NZ_FOJJ01000038.1"/>
</dbReference>
<dbReference type="AlphaFoldDB" id="A0A550JDK0"/>
<organism evidence="3 4">
    <name type="scientific">Trichloromonas acetexigens</name>
    <dbReference type="NCBI Taxonomy" id="38815"/>
    <lineage>
        <taxon>Bacteria</taxon>
        <taxon>Pseudomonadati</taxon>
        <taxon>Thermodesulfobacteriota</taxon>
        <taxon>Desulfuromonadia</taxon>
        <taxon>Desulfuromonadales</taxon>
        <taxon>Trichloromonadaceae</taxon>
        <taxon>Trichloromonas</taxon>
    </lineage>
</organism>
<protein>
    <submittedName>
        <fullName evidence="3">Cytochrome C</fullName>
    </submittedName>
</protein>
<proteinExistence type="predicted"/>
<dbReference type="EMBL" id="VJVV01000006">
    <property type="protein sequence ID" value="TRO81266.1"/>
    <property type="molecule type" value="Genomic_DNA"/>
</dbReference>
<dbReference type="Proteomes" id="UP000317155">
    <property type="component" value="Unassembled WGS sequence"/>
</dbReference>
<evidence type="ECO:0000313" key="3">
    <source>
        <dbReference type="EMBL" id="TRO81266.1"/>
    </source>
</evidence>
<gene>
    <name evidence="3" type="ORF">FL622_10200</name>
</gene>
<evidence type="ECO:0000256" key="2">
    <source>
        <dbReference type="SAM" id="SignalP"/>
    </source>
</evidence>
<evidence type="ECO:0000313" key="4">
    <source>
        <dbReference type="Proteomes" id="UP000317155"/>
    </source>
</evidence>
<feature type="signal peptide" evidence="2">
    <location>
        <begin position="1"/>
        <end position="26"/>
    </location>
</feature>
<comment type="caution">
    <text evidence="3">The sequence shown here is derived from an EMBL/GenBank/DDBJ whole genome shotgun (WGS) entry which is preliminary data.</text>
</comment>
<dbReference type="SUPFAM" id="SSF48695">
    <property type="entry name" value="Multiheme cytochromes"/>
    <property type="match status" value="1"/>
</dbReference>
<sequence>MKKGLGCKLLVLCGLSLLLFAGNALAQDSTLSSSDCVKCHDKEPADIAAAGAKHQTAVSCQDCHIGHPPQVADNVPECSMCHEGKPHYELPECMGCHNPHRPLEIALTGDMTAPCLSCHDSQKAQLDANPSKHTLLACSFCHADQHGVIPECVKCHEPHSAQQTQADCGICHKAHMPATVTYGAETANAHCAACHQTANQLLMASPYKHKDVACVTCHTEQHKMVPACTDCHGTPHAGGIHEKFPNCGDCHSIAHDLNK</sequence>
<keyword evidence="1 2" id="KW-0732">Signal</keyword>
<dbReference type="OrthoDB" id="5405312at2"/>
<dbReference type="InterPro" id="IPR051829">
    <property type="entry name" value="Multiheme_Cytochr_ET"/>
</dbReference>
<name>A0A550JDK0_9BACT</name>
<dbReference type="PANTHER" id="PTHR35038">
    <property type="entry name" value="DISSIMILATORY SULFITE REDUCTASE SIRA"/>
    <property type="match status" value="1"/>
</dbReference>
<feature type="chain" id="PRO_5022213139" evidence="2">
    <location>
        <begin position="27"/>
        <end position="259"/>
    </location>
</feature>
<keyword evidence="4" id="KW-1185">Reference proteome</keyword>
<accession>A0A550JDK0</accession>